<dbReference type="InterPro" id="IPR038765">
    <property type="entry name" value="Papain-like_cys_pep_sf"/>
</dbReference>
<dbReference type="SUPFAM" id="SSF54001">
    <property type="entry name" value="Cysteine proteinases"/>
    <property type="match status" value="1"/>
</dbReference>
<dbReference type="Gene3D" id="3.90.1720.10">
    <property type="entry name" value="endopeptidase domain like (from Nostoc punctiforme)"/>
    <property type="match status" value="1"/>
</dbReference>
<sequence length="255" mass="28890">MYNPVVTGSYTNENINIYLNMDYPIQMVSVELDGHSIGTYRAAPLIRLPRFGGNILNVMCRFADGQQKTFTFQINPHTRMPDTGNDRTFQPGDILIASDNYGNVLPPGYMGHSAIVVDGEYLVESVTSHPQVQFSPIKEFLAIHPQHTQYRCKDSNLAQQAANFAINYVNTYSDKLKNGQVIPPFTFSLSIPLENLEAGVYCSKLVWHCYYQGAGIKFENDHFLFAPEDLATILKNDERFEQVYMHPQFGFKLDA</sequence>
<evidence type="ECO:0000313" key="1">
    <source>
        <dbReference type="EMBL" id="MFC4558236.1"/>
    </source>
</evidence>
<comment type="caution">
    <text evidence="1">The sequence shown here is derived from an EMBL/GenBank/DDBJ whole genome shotgun (WGS) entry which is preliminary data.</text>
</comment>
<proteinExistence type="predicted"/>
<gene>
    <name evidence="1" type="ORF">ACFO3D_08420</name>
</gene>
<dbReference type="Pfam" id="PF05708">
    <property type="entry name" value="Peptidase_C92"/>
    <property type="match status" value="1"/>
</dbReference>
<reference evidence="2" key="1">
    <citation type="journal article" date="2019" name="Int. J. Syst. Evol. Microbiol.">
        <title>The Global Catalogue of Microorganisms (GCM) 10K type strain sequencing project: providing services to taxonomists for standard genome sequencing and annotation.</title>
        <authorList>
            <consortium name="The Broad Institute Genomics Platform"/>
            <consortium name="The Broad Institute Genome Sequencing Center for Infectious Disease"/>
            <person name="Wu L."/>
            <person name="Ma J."/>
        </authorList>
    </citation>
    <scope>NUCLEOTIDE SEQUENCE [LARGE SCALE GENOMIC DNA]</scope>
    <source>
        <strain evidence="2">CGMCC 4.7426</strain>
    </source>
</reference>
<protein>
    <submittedName>
        <fullName evidence="1">YiiX/YebB-like N1pC/P60 family cysteine hydrolase</fullName>
    </submittedName>
</protein>
<dbReference type="RefSeq" id="WP_390294751.1">
    <property type="nucleotide sequence ID" value="NZ_JBHSFU010000004.1"/>
</dbReference>
<dbReference type="InterPro" id="IPR024453">
    <property type="entry name" value="Peptidase_C92"/>
</dbReference>
<accession>A0ABV9DHN2</accession>
<keyword evidence="2" id="KW-1185">Reference proteome</keyword>
<evidence type="ECO:0000313" key="2">
    <source>
        <dbReference type="Proteomes" id="UP001595989"/>
    </source>
</evidence>
<name>A0ABV9DHN2_9BACI</name>
<organism evidence="1 2">
    <name type="scientific">Virgibacillus kekensis</name>
    <dbReference type="NCBI Taxonomy" id="202261"/>
    <lineage>
        <taxon>Bacteria</taxon>
        <taxon>Bacillati</taxon>
        <taxon>Bacillota</taxon>
        <taxon>Bacilli</taxon>
        <taxon>Bacillales</taxon>
        <taxon>Bacillaceae</taxon>
        <taxon>Virgibacillus</taxon>
    </lineage>
</organism>
<dbReference type="EMBL" id="JBHSFU010000004">
    <property type="protein sequence ID" value="MFC4558236.1"/>
    <property type="molecule type" value="Genomic_DNA"/>
</dbReference>
<dbReference type="Proteomes" id="UP001595989">
    <property type="component" value="Unassembled WGS sequence"/>
</dbReference>